<dbReference type="Proteomes" id="UP000298050">
    <property type="component" value="Unassembled WGS sequence"/>
</dbReference>
<dbReference type="SUPFAM" id="SSF48452">
    <property type="entry name" value="TPR-like"/>
    <property type="match status" value="1"/>
</dbReference>
<proteinExistence type="predicted"/>
<reference evidence="2 3" key="1">
    <citation type="submission" date="2019-04" db="EMBL/GenBank/DDBJ databases">
        <title>Taxonomy of novel Haliea sp. from mangrove soil of West Coast of India.</title>
        <authorList>
            <person name="Verma A."/>
            <person name="Kumar P."/>
            <person name="Krishnamurthi S."/>
        </authorList>
    </citation>
    <scope>NUCLEOTIDE SEQUENCE [LARGE SCALE GENOMIC DNA]</scope>
    <source>
        <strain evidence="2 3">SAOS-164</strain>
    </source>
</reference>
<dbReference type="PROSITE" id="PS51257">
    <property type="entry name" value="PROKAR_LIPOPROTEIN"/>
    <property type="match status" value="1"/>
</dbReference>
<dbReference type="Gene3D" id="1.25.40.10">
    <property type="entry name" value="Tetratricopeptide repeat domain"/>
    <property type="match status" value="3"/>
</dbReference>
<dbReference type="AlphaFoldDB" id="A0A4Z0M9G3"/>
<evidence type="ECO:0000256" key="1">
    <source>
        <dbReference type="SAM" id="SignalP"/>
    </source>
</evidence>
<dbReference type="SMART" id="SM00028">
    <property type="entry name" value="TPR"/>
    <property type="match status" value="4"/>
</dbReference>
<keyword evidence="1" id="KW-0732">Signal</keyword>
<feature type="signal peptide" evidence="1">
    <location>
        <begin position="1"/>
        <end position="23"/>
    </location>
</feature>
<accession>A0A4Z0M9G3</accession>
<dbReference type="SUPFAM" id="SSF81901">
    <property type="entry name" value="HCP-like"/>
    <property type="match status" value="1"/>
</dbReference>
<gene>
    <name evidence="2" type="ORF">E4634_01020</name>
</gene>
<protein>
    <submittedName>
        <fullName evidence="2">Tetratricopeptide repeat protein</fullName>
    </submittedName>
</protein>
<comment type="caution">
    <text evidence="2">The sequence shown here is derived from an EMBL/GenBank/DDBJ whole genome shotgun (WGS) entry which is preliminary data.</text>
</comment>
<dbReference type="Pfam" id="PF13432">
    <property type="entry name" value="TPR_16"/>
    <property type="match status" value="2"/>
</dbReference>
<feature type="chain" id="PRO_5021492260" evidence="1">
    <location>
        <begin position="24"/>
        <end position="413"/>
    </location>
</feature>
<evidence type="ECO:0000313" key="3">
    <source>
        <dbReference type="Proteomes" id="UP000298050"/>
    </source>
</evidence>
<keyword evidence="3" id="KW-1185">Reference proteome</keyword>
<organism evidence="2 3">
    <name type="scientific">Mangrovimicrobium sediminis</name>
    <dbReference type="NCBI Taxonomy" id="2562682"/>
    <lineage>
        <taxon>Bacteria</taxon>
        <taxon>Pseudomonadati</taxon>
        <taxon>Pseudomonadota</taxon>
        <taxon>Gammaproteobacteria</taxon>
        <taxon>Cellvibrionales</taxon>
        <taxon>Halieaceae</taxon>
        <taxon>Mangrovimicrobium</taxon>
    </lineage>
</organism>
<dbReference type="EMBL" id="SRLE01000001">
    <property type="protein sequence ID" value="TGD76159.1"/>
    <property type="molecule type" value="Genomic_DNA"/>
</dbReference>
<evidence type="ECO:0000313" key="2">
    <source>
        <dbReference type="EMBL" id="TGD76159.1"/>
    </source>
</evidence>
<dbReference type="OrthoDB" id="6397696at2"/>
<dbReference type="InterPro" id="IPR011990">
    <property type="entry name" value="TPR-like_helical_dom_sf"/>
</dbReference>
<sequence length="413" mass="46552">MRYAIHRFAVTLLLLLACPLAGAAESVVGMSQRVYDAMNEAQTFVEAGDFAAARGEVEPLLNNRISPYEKAHILNLLGYIHYEQDELGKARGIYEQAIELENLPESMQINLLLALGQLCLVQEDYREAENRLRQLMTIEGQDTGANKALLAIALVRQERFEEALQPLKEAIASRSGPDDQPPENWLSMLASIYFEMKAYTDMRDTMEYLVTLYPREQYLMNLAALHGELGDTPRQLALVESLLDEGRLTQATHLRMLASLFLAEELPYKAAVLLQREIDGGVIEATQSNLEMLSQAWLAAADTEKAIPPLERAAALDDSGDLYLRVAQLQMDAWNWEQAEAMARKAIAKGGLRREGVAWLVRGMAQVRLHKLTDARSHFERAARFDETERYADQWLAFVDHEMEQKALLEEGS</sequence>
<dbReference type="InterPro" id="IPR019734">
    <property type="entry name" value="TPR_rpt"/>
</dbReference>
<name>A0A4Z0M9G3_9GAMM</name>